<gene>
    <name evidence="10" type="ORF">PECAL_1P31660</name>
</gene>
<organism evidence="10 11">
    <name type="scientific">Pelagomonas calceolata</name>
    <dbReference type="NCBI Taxonomy" id="35677"/>
    <lineage>
        <taxon>Eukaryota</taxon>
        <taxon>Sar</taxon>
        <taxon>Stramenopiles</taxon>
        <taxon>Ochrophyta</taxon>
        <taxon>Pelagophyceae</taxon>
        <taxon>Pelagomonadales</taxon>
        <taxon>Pelagomonadaceae</taxon>
        <taxon>Pelagomonas</taxon>
    </lineage>
</organism>
<keyword evidence="11" id="KW-1185">Reference proteome</keyword>
<dbReference type="InterPro" id="IPR050519">
    <property type="entry name" value="Glycosyltransf_28_UgtP"/>
</dbReference>
<dbReference type="Pfam" id="PF04101">
    <property type="entry name" value="Glyco_tran_28_C"/>
    <property type="match status" value="1"/>
</dbReference>
<dbReference type="PANTHER" id="PTHR43025">
    <property type="entry name" value="MONOGALACTOSYLDIACYLGLYCEROL SYNTHASE"/>
    <property type="match status" value="1"/>
</dbReference>
<feature type="region of interest" description="Disordered" evidence="6">
    <location>
        <begin position="51"/>
        <end position="73"/>
    </location>
</feature>
<feature type="chain" id="PRO_5035246148" description="monogalactosyldiacylglycerol synthase" evidence="7">
    <location>
        <begin position="16"/>
        <end position="466"/>
    </location>
</feature>
<evidence type="ECO:0000256" key="4">
    <source>
        <dbReference type="ARBA" id="ARBA00022679"/>
    </source>
</evidence>
<evidence type="ECO:0000256" key="6">
    <source>
        <dbReference type="SAM" id="MobiDB-lite"/>
    </source>
</evidence>
<comment type="similarity">
    <text evidence="1">Belongs to the glycosyltransferase 28 family.</text>
</comment>
<dbReference type="SUPFAM" id="SSF53756">
    <property type="entry name" value="UDP-Glycosyltransferase/glycogen phosphorylase"/>
    <property type="match status" value="1"/>
</dbReference>
<feature type="domain" description="Diacylglycerol glucosyltransferase N-terminal" evidence="9">
    <location>
        <begin position="90"/>
        <end position="258"/>
    </location>
</feature>
<sequence>MRLAACLALLSSASAFRGSRVGRRPRVDAVKYLTRPQDVGIARPDARRTHTLTSRPAAAVTSDSTAQAQTPSTGKKKKVLFLMSDTGGGHRASSKALVNALERLYPGKIDAEIVDIWTEHAGWPYKNFVPYYAVMAKRTWMWRMMWYYGRFWPTRKLQEIATRIQCSRRFGKCIADAKPDLVVSVHPLCQDIPLRQLAKIDGGSRKTPFVTVVTDLGSAHNTWFDGRGDYTFVPSDALEKMASRCGVPDDKIIKRGLPLREGFWDLAGSEKIKEATRNKLGLTTGVPTALVVGGGDGVGGIAKVATALGDALGEAKDPSGLVVVCGKNAQVKKELEERQWPDNVKPTILGFVDNMDEWMAASDCIVTKAGPGTIAEAATRGLPCLLSSHLPGQEAGNVKFVVENGFGAFVKKPAKIGETIAKWFSDLNLRERLSSKALEAARPSATLDIARDIGGLLFEGKAPQQA</sequence>
<dbReference type="EMBL" id="CAKKNE010000001">
    <property type="protein sequence ID" value="CAH0366660.1"/>
    <property type="molecule type" value="Genomic_DNA"/>
</dbReference>
<dbReference type="GO" id="GO:0046509">
    <property type="term" value="F:1,2-diacylglycerol 3-beta-galactosyltransferase activity"/>
    <property type="evidence" value="ECO:0007669"/>
    <property type="project" value="UniProtKB-EC"/>
</dbReference>
<keyword evidence="4" id="KW-0808">Transferase</keyword>
<evidence type="ECO:0000256" key="7">
    <source>
        <dbReference type="SAM" id="SignalP"/>
    </source>
</evidence>
<evidence type="ECO:0000259" key="8">
    <source>
        <dbReference type="Pfam" id="PF04101"/>
    </source>
</evidence>
<evidence type="ECO:0000313" key="11">
    <source>
        <dbReference type="Proteomes" id="UP000789595"/>
    </source>
</evidence>
<name>A0A8J2WFQ1_9STRA</name>
<dbReference type="Proteomes" id="UP000789595">
    <property type="component" value="Unassembled WGS sequence"/>
</dbReference>
<accession>A0A8J2WFQ1</accession>
<comment type="subcellular location">
    <subcellularLocation>
        <location evidence="5">Plastid</location>
        <location evidence="5">Chloroplast membrane</location>
    </subcellularLocation>
</comment>
<comment type="caution">
    <text evidence="10">The sequence shown here is derived from an EMBL/GenBank/DDBJ whole genome shotgun (WGS) entry which is preliminary data.</text>
</comment>
<dbReference type="GO" id="GO:0009247">
    <property type="term" value="P:glycolipid biosynthetic process"/>
    <property type="evidence" value="ECO:0007669"/>
    <property type="project" value="InterPro"/>
</dbReference>
<feature type="compositionally biased region" description="Polar residues" evidence="6">
    <location>
        <begin position="61"/>
        <end position="73"/>
    </location>
</feature>
<evidence type="ECO:0000256" key="3">
    <source>
        <dbReference type="ARBA" id="ARBA00022676"/>
    </source>
</evidence>
<evidence type="ECO:0000256" key="2">
    <source>
        <dbReference type="ARBA" id="ARBA00012615"/>
    </source>
</evidence>
<dbReference type="OrthoDB" id="200404at2759"/>
<dbReference type="InterPro" id="IPR007235">
    <property type="entry name" value="Glyco_trans_28_C"/>
</dbReference>
<dbReference type="EC" id="2.4.1.46" evidence="2"/>
<keyword evidence="7" id="KW-0732">Signal</keyword>
<dbReference type="PANTHER" id="PTHR43025:SF3">
    <property type="entry name" value="MONOGALACTOSYLDIACYLGLYCEROL SYNTHASE 1, CHLOROPLASTIC"/>
    <property type="match status" value="1"/>
</dbReference>
<evidence type="ECO:0000313" key="10">
    <source>
        <dbReference type="EMBL" id="CAH0366660.1"/>
    </source>
</evidence>
<protein>
    <recommendedName>
        <fullName evidence="2">monogalactosyldiacylglycerol synthase</fullName>
        <ecNumber evidence="2">2.4.1.46</ecNumber>
    </recommendedName>
</protein>
<dbReference type="Pfam" id="PF06925">
    <property type="entry name" value="MGDG_synth"/>
    <property type="match status" value="1"/>
</dbReference>
<proteinExistence type="inferred from homology"/>
<keyword evidence="3" id="KW-0328">Glycosyltransferase</keyword>
<reference evidence="10" key="1">
    <citation type="submission" date="2021-11" db="EMBL/GenBank/DDBJ databases">
        <authorList>
            <consortium name="Genoscope - CEA"/>
            <person name="William W."/>
        </authorList>
    </citation>
    <scope>NUCLEOTIDE SEQUENCE</scope>
</reference>
<feature type="signal peptide" evidence="7">
    <location>
        <begin position="1"/>
        <end position="15"/>
    </location>
</feature>
<dbReference type="GO" id="GO:0031969">
    <property type="term" value="C:chloroplast membrane"/>
    <property type="evidence" value="ECO:0007669"/>
    <property type="project" value="UniProtKB-SubCell"/>
</dbReference>
<evidence type="ECO:0000259" key="9">
    <source>
        <dbReference type="Pfam" id="PF06925"/>
    </source>
</evidence>
<evidence type="ECO:0000256" key="1">
    <source>
        <dbReference type="ARBA" id="ARBA00006962"/>
    </source>
</evidence>
<evidence type="ECO:0000256" key="5">
    <source>
        <dbReference type="ARBA" id="ARBA00046299"/>
    </source>
</evidence>
<dbReference type="Gene3D" id="3.40.50.2000">
    <property type="entry name" value="Glycogen Phosphorylase B"/>
    <property type="match status" value="1"/>
</dbReference>
<dbReference type="InterPro" id="IPR009695">
    <property type="entry name" value="Diacylglyc_glucosyltr_N"/>
</dbReference>
<feature type="domain" description="Glycosyl transferase family 28 C-terminal" evidence="8">
    <location>
        <begin position="289"/>
        <end position="386"/>
    </location>
</feature>
<dbReference type="AlphaFoldDB" id="A0A8J2WFQ1"/>